<evidence type="ECO:0000256" key="5">
    <source>
        <dbReference type="SAM" id="Phobius"/>
    </source>
</evidence>
<dbReference type="InterPro" id="IPR019537">
    <property type="entry name" value="TMEM65"/>
</dbReference>
<dbReference type="WBParaSite" id="ACRNAN_scaffold947.g10919.t1">
    <property type="protein sequence ID" value="ACRNAN_scaffold947.g10919.t1"/>
    <property type="gene ID" value="ACRNAN_scaffold947.g10919"/>
</dbReference>
<sequence>MYNSPIRYSTSGLINQLDHLRIDNINDARALVGHLHPPERELLKTALKEQWDKSVHLDEADITFTELKQLFVVNMMPFVGFGILDNMIMICAGEYIDQQLGALLCISTMAAAALGNIISDVAGVGLAHYVEDLVLKAGIKHPTLNSDQLESSKARYTVNASRAVGLVIGCFIGMFPLLFFDKEAETTKECDA</sequence>
<evidence type="ECO:0000313" key="6">
    <source>
        <dbReference type="Proteomes" id="UP000887540"/>
    </source>
</evidence>
<comment type="subcellular location">
    <subcellularLocation>
        <location evidence="1">Membrane</location>
        <topology evidence="1">Multi-pass membrane protein</topology>
    </subcellularLocation>
</comment>
<evidence type="ECO:0000256" key="3">
    <source>
        <dbReference type="ARBA" id="ARBA00022989"/>
    </source>
</evidence>
<proteinExistence type="predicted"/>
<accession>A0A914EM35</accession>
<evidence type="ECO:0000256" key="1">
    <source>
        <dbReference type="ARBA" id="ARBA00004141"/>
    </source>
</evidence>
<protein>
    <submittedName>
        <fullName evidence="7">Transmembrane protein 65</fullName>
    </submittedName>
</protein>
<keyword evidence="4 5" id="KW-0472">Membrane</keyword>
<evidence type="ECO:0000256" key="2">
    <source>
        <dbReference type="ARBA" id="ARBA00022692"/>
    </source>
</evidence>
<dbReference type="PANTHER" id="PTHR21706:SF15">
    <property type="entry name" value="TRANSMEMBRANE PROTEIN 65"/>
    <property type="match status" value="1"/>
</dbReference>
<feature type="transmembrane region" description="Helical" evidence="5">
    <location>
        <begin position="160"/>
        <end position="180"/>
    </location>
</feature>
<name>A0A914EM35_9BILA</name>
<evidence type="ECO:0000256" key="4">
    <source>
        <dbReference type="ARBA" id="ARBA00023136"/>
    </source>
</evidence>
<keyword evidence="6" id="KW-1185">Reference proteome</keyword>
<dbReference type="Proteomes" id="UP000887540">
    <property type="component" value="Unplaced"/>
</dbReference>
<keyword evidence="3 5" id="KW-1133">Transmembrane helix</keyword>
<evidence type="ECO:0000313" key="7">
    <source>
        <dbReference type="WBParaSite" id="ACRNAN_scaffold947.g10919.t1"/>
    </source>
</evidence>
<keyword evidence="2 5" id="KW-0812">Transmembrane</keyword>
<dbReference type="AlphaFoldDB" id="A0A914EM35"/>
<dbReference type="PANTHER" id="PTHR21706">
    <property type="entry name" value="TRANSMEMBRANE PROTEIN 65"/>
    <property type="match status" value="1"/>
</dbReference>
<dbReference type="Pfam" id="PF10507">
    <property type="entry name" value="TMEM65"/>
    <property type="match status" value="1"/>
</dbReference>
<dbReference type="GO" id="GO:0005739">
    <property type="term" value="C:mitochondrion"/>
    <property type="evidence" value="ECO:0007669"/>
    <property type="project" value="TreeGrafter"/>
</dbReference>
<organism evidence="6 7">
    <name type="scientific">Acrobeloides nanus</name>
    <dbReference type="NCBI Taxonomy" id="290746"/>
    <lineage>
        <taxon>Eukaryota</taxon>
        <taxon>Metazoa</taxon>
        <taxon>Ecdysozoa</taxon>
        <taxon>Nematoda</taxon>
        <taxon>Chromadorea</taxon>
        <taxon>Rhabditida</taxon>
        <taxon>Tylenchina</taxon>
        <taxon>Cephalobomorpha</taxon>
        <taxon>Cephaloboidea</taxon>
        <taxon>Cephalobidae</taxon>
        <taxon>Acrobeloides</taxon>
    </lineage>
</organism>
<dbReference type="GO" id="GO:0016020">
    <property type="term" value="C:membrane"/>
    <property type="evidence" value="ECO:0007669"/>
    <property type="project" value="UniProtKB-SubCell"/>
</dbReference>
<feature type="transmembrane region" description="Helical" evidence="5">
    <location>
        <begin position="70"/>
        <end position="88"/>
    </location>
</feature>
<reference evidence="7" key="1">
    <citation type="submission" date="2022-11" db="UniProtKB">
        <authorList>
            <consortium name="WormBaseParasite"/>
        </authorList>
    </citation>
    <scope>IDENTIFICATION</scope>
</reference>